<proteinExistence type="predicted"/>
<evidence type="ECO:0000313" key="2">
    <source>
        <dbReference type="EMBL" id="MFC6261446.1"/>
    </source>
</evidence>
<dbReference type="SUPFAM" id="SSF52317">
    <property type="entry name" value="Class I glutamine amidotransferase-like"/>
    <property type="match status" value="1"/>
</dbReference>
<dbReference type="Gene3D" id="3.40.50.880">
    <property type="match status" value="1"/>
</dbReference>
<gene>
    <name evidence="2" type="ORF">ACFP1C_10875</name>
</gene>
<protein>
    <submittedName>
        <fullName evidence="2">DJ-1/PfpI family protein</fullName>
    </submittedName>
</protein>
<feature type="domain" description="DJ-1/PfpI" evidence="1">
    <location>
        <begin position="2"/>
        <end position="125"/>
    </location>
</feature>
<organism evidence="2 3">
    <name type="scientific">Levilactobacillus fujinensis</name>
    <dbReference type="NCBI Taxonomy" id="2486024"/>
    <lineage>
        <taxon>Bacteria</taxon>
        <taxon>Bacillati</taxon>
        <taxon>Bacillota</taxon>
        <taxon>Bacilli</taxon>
        <taxon>Lactobacillales</taxon>
        <taxon>Lactobacillaceae</taxon>
        <taxon>Levilactobacillus</taxon>
    </lineage>
</organism>
<dbReference type="RefSeq" id="WP_263853923.1">
    <property type="nucleotide sequence ID" value="NZ_JBHSSI010000065.1"/>
</dbReference>
<sequence length="169" mass="18646">MTTVGAEQKAYTGEDSLEVLAQNEFSQVNPLEYDLLILPGIDDYHVPLGDGRNVDFLAQLKTPSKRPIIAAMSSSPILLAKAGLLADAKFTGGLFEETYEKNPFIPKQNLVRQPVVSDNGVITASFQFFREFAITAARACGIRVGDTFLEPARTDRPYTVEELTYHFEG</sequence>
<dbReference type="Pfam" id="PF01965">
    <property type="entry name" value="DJ-1_PfpI"/>
    <property type="match status" value="1"/>
</dbReference>
<name>A0ABW1THW6_9LACO</name>
<dbReference type="EMBL" id="JBHSSI010000065">
    <property type="protein sequence ID" value="MFC6261446.1"/>
    <property type="molecule type" value="Genomic_DNA"/>
</dbReference>
<accession>A0ABW1THW6</accession>
<keyword evidence="3" id="KW-1185">Reference proteome</keyword>
<evidence type="ECO:0000313" key="3">
    <source>
        <dbReference type="Proteomes" id="UP001596283"/>
    </source>
</evidence>
<dbReference type="InterPro" id="IPR029062">
    <property type="entry name" value="Class_I_gatase-like"/>
</dbReference>
<evidence type="ECO:0000259" key="1">
    <source>
        <dbReference type="Pfam" id="PF01965"/>
    </source>
</evidence>
<comment type="caution">
    <text evidence="2">The sequence shown here is derived from an EMBL/GenBank/DDBJ whole genome shotgun (WGS) entry which is preliminary data.</text>
</comment>
<reference evidence="3" key="1">
    <citation type="journal article" date="2019" name="Int. J. Syst. Evol. Microbiol.">
        <title>The Global Catalogue of Microorganisms (GCM) 10K type strain sequencing project: providing services to taxonomists for standard genome sequencing and annotation.</title>
        <authorList>
            <consortium name="The Broad Institute Genomics Platform"/>
            <consortium name="The Broad Institute Genome Sequencing Center for Infectious Disease"/>
            <person name="Wu L."/>
            <person name="Ma J."/>
        </authorList>
    </citation>
    <scope>NUCLEOTIDE SEQUENCE [LARGE SCALE GENOMIC DNA]</scope>
    <source>
        <strain evidence="3">CCM 8908</strain>
    </source>
</reference>
<dbReference type="InterPro" id="IPR002818">
    <property type="entry name" value="DJ-1/PfpI"/>
</dbReference>
<dbReference type="Proteomes" id="UP001596283">
    <property type="component" value="Unassembled WGS sequence"/>
</dbReference>